<dbReference type="FunFam" id="3.30.450.90:FF:000001">
    <property type="entry name" value="Type II secretion system ATPase GspE"/>
    <property type="match status" value="1"/>
</dbReference>
<keyword evidence="6" id="KW-1278">Translocase</keyword>
<evidence type="ECO:0000256" key="8">
    <source>
        <dbReference type="RuleBase" id="RU366070"/>
    </source>
</evidence>
<accession>A0A7G7XB98</accession>
<keyword evidence="3 8" id="KW-0547">Nucleotide-binding</keyword>
<sequence>MPPQLPYAWAKSHRILLRHSEEGAVLLVCPSTPGWSISEARRQFGAARLERIREEELDGLLATAYADTGSAAAVVGAAENEVDLDRLMQDMPEITDLLDTQDGAPVIRMINALLTQAARDEASDIHIEPFETHSVVRYRVDGTLRDVVSPRKALHGALVSRIKIMAQLDIAEKRLPQDGRIALRVAGRPIDIRVSTVPTGHGERVVMRLLDKQAGRLQLETLGMDPDLLARLDNLIRQPHGIVLVTGPTGSGKTTSLYAALARLDASTSNILTVEDPVEYDLPGISQIQVNAKIDMTFALALRAILRQDPDVIMIGEIRDLETAQIAVQASLTGHLVLATLHTNDAVSAVNRLIDMGVEPFLLASSMLGVLAQRLVRRLCPHCKAPDPLAPGTWRPVGCAACNQIGYSGRTGIHELFCIDDDIRSLIHQGADEQALRAAARLAGMLSMREDGERWVRSGATAAEEILRVTRDA</sequence>
<evidence type="ECO:0000256" key="2">
    <source>
        <dbReference type="ARBA" id="ARBA00022448"/>
    </source>
</evidence>
<evidence type="ECO:0000256" key="1">
    <source>
        <dbReference type="ARBA" id="ARBA00006611"/>
    </source>
</evidence>
<dbReference type="Proteomes" id="UP000515277">
    <property type="component" value="Chromosome"/>
</dbReference>
<reference evidence="11" key="1">
    <citation type="journal article" date="2020" name="Microbiol. Resour. Announc.">
        <title>Complete genome sequences of four natural Pseudomonas isolates that catabolize a wide range of aromatic compounds relevant to lignin valorization.</title>
        <authorList>
            <person name="Hatmaker E.A."/>
            <person name="Presley G."/>
            <person name="Cannon O."/>
            <person name="Guss A.M."/>
            <person name="Elkins J.G."/>
        </authorList>
    </citation>
    <scope>NUCLEOTIDE SEQUENCE [LARGE SCALE GENOMIC DNA]</scope>
    <source>
        <strain evidence="11">H1F5C</strain>
    </source>
</reference>
<dbReference type="CDD" id="cd01129">
    <property type="entry name" value="PulE-GspE-like"/>
    <property type="match status" value="1"/>
</dbReference>
<dbReference type="GO" id="GO:0005886">
    <property type="term" value="C:plasma membrane"/>
    <property type="evidence" value="ECO:0007669"/>
    <property type="project" value="UniProtKB-SubCell"/>
</dbReference>
<evidence type="ECO:0000259" key="9">
    <source>
        <dbReference type="PROSITE" id="PS00662"/>
    </source>
</evidence>
<dbReference type="PANTHER" id="PTHR30258">
    <property type="entry name" value="TYPE II SECRETION SYSTEM PROTEIN GSPE-RELATED"/>
    <property type="match status" value="1"/>
</dbReference>
<evidence type="ECO:0000313" key="11">
    <source>
        <dbReference type="Proteomes" id="UP000515277"/>
    </source>
</evidence>
<name>A0A7G7XB98_9PSED</name>
<comment type="function">
    <text evidence="8">ATPase component of the type II secretion system required for the energy-dependent secretion of extracellular factors such as proteases and toxins from the periplasm. Acts as a molecular motor to provide the energy that is required for assembly of the pseudopilus and the extrusion of substrates generated in the cytoplasm.</text>
</comment>
<dbReference type="SUPFAM" id="SSF160246">
    <property type="entry name" value="EspE N-terminal domain-like"/>
    <property type="match status" value="1"/>
</dbReference>
<dbReference type="AlphaFoldDB" id="A0A7G7XB98"/>
<keyword evidence="5 8" id="KW-0653">Protein transport</keyword>
<evidence type="ECO:0000256" key="6">
    <source>
        <dbReference type="ARBA" id="ARBA00022967"/>
    </source>
</evidence>
<dbReference type="GO" id="GO:0015627">
    <property type="term" value="C:type II protein secretion system complex"/>
    <property type="evidence" value="ECO:0007669"/>
    <property type="project" value="UniProtKB-UniRule"/>
</dbReference>
<evidence type="ECO:0000256" key="4">
    <source>
        <dbReference type="ARBA" id="ARBA00022840"/>
    </source>
</evidence>
<dbReference type="SMART" id="SM00382">
    <property type="entry name" value="AAA"/>
    <property type="match status" value="1"/>
</dbReference>
<dbReference type="FunFam" id="3.40.50.300:FF:000398">
    <property type="entry name" value="Type IV pilus assembly ATPase PilB"/>
    <property type="match status" value="1"/>
</dbReference>
<evidence type="ECO:0000256" key="5">
    <source>
        <dbReference type="ARBA" id="ARBA00022927"/>
    </source>
</evidence>
<protein>
    <recommendedName>
        <fullName evidence="8">Type II secretion system protein E</fullName>
        <shortName evidence="8">T2SS protein E</shortName>
    </recommendedName>
    <alternativeName>
        <fullName evidence="8">Type II traffic warden ATPase</fullName>
    </alternativeName>
</protein>
<evidence type="ECO:0000256" key="7">
    <source>
        <dbReference type="ARBA" id="ARBA00034006"/>
    </source>
</evidence>
<dbReference type="NCBIfam" id="TIGR02533">
    <property type="entry name" value="type_II_gspE"/>
    <property type="match status" value="1"/>
</dbReference>
<dbReference type="Gene3D" id="3.30.300.160">
    <property type="entry name" value="Type II secretion system, protein E, N-terminal domain"/>
    <property type="match status" value="1"/>
</dbReference>
<dbReference type="InterPro" id="IPR001482">
    <property type="entry name" value="T2SS/T4SS_dom"/>
</dbReference>
<organism evidence="10 11">
    <name type="scientific">Pseudomonas protegens</name>
    <dbReference type="NCBI Taxonomy" id="380021"/>
    <lineage>
        <taxon>Bacteria</taxon>
        <taxon>Pseudomonadati</taxon>
        <taxon>Pseudomonadota</taxon>
        <taxon>Gammaproteobacteria</taxon>
        <taxon>Pseudomonadales</taxon>
        <taxon>Pseudomonadaceae</taxon>
        <taxon>Pseudomonas</taxon>
    </lineage>
</organism>
<keyword evidence="4 8" id="KW-0067">ATP-binding</keyword>
<dbReference type="GO" id="GO:0005524">
    <property type="term" value="F:ATP binding"/>
    <property type="evidence" value="ECO:0007669"/>
    <property type="project" value="UniProtKB-UniRule"/>
</dbReference>
<evidence type="ECO:0000256" key="3">
    <source>
        <dbReference type="ARBA" id="ARBA00022741"/>
    </source>
</evidence>
<dbReference type="InterPro" id="IPR013369">
    <property type="entry name" value="T2SS_GspE"/>
</dbReference>
<comment type="catalytic activity">
    <reaction evidence="7">
        <text>ATP + H2O + cellular proteinSide 1 = ADP + phosphate + cellular proteinSide 2.</text>
        <dbReference type="EC" id="7.4.2.8"/>
    </reaction>
</comment>
<dbReference type="InterPro" id="IPR054757">
    <property type="entry name" value="GSPE_N1E"/>
</dbReference>
<dbReference type="InterPro" id="IPR037257">
    <property type="entry name" value="T2SS_E_N_sf"/>
</dbReference>
<dbReference type="Gene3D" id="3.40.50.300">
    <property type="entry name" value="P-loop containing nucleotide triphosphate hydrolases"/>
    <property type="match status" value="1"/>
</dbReference>
<comment type="similarity">
    <text evidence="1 8">Belongs to the GSP E family.</text>
</comment>
<dbReference type="InterPro" id="IPR003593">
    <property type="entry name" value="AAA+_ATPase"/>
</dbReference>
<dbReference type="GO" id="GO:0015628">
    <property type="term" value="P:protein secretion by the type II secretion system"/>
    <property type="evidence" value="ECO:0007669"/>
    <property type="project" value="UniProtKB-UniRule"/>
</dbReference>
<proteinExistence type="inferred from homology"/>
<dbReference type="RefSeq" id="WP_179601362.1">
    <property type="nucleotide sequence ID" value="NZ_CP060201.1"/>
</dbReference>
<comment type="subcellular location">
    <subcellularLocation>
        <location evidence="8">Cell inner membrane</location>
    </subcellularLocation>
</comment>
<dbReference type="SUPFAM" id="SSF52540">
    <property type="entry name" value="P-loop containing nucleoside triphosphate hydrolases"/>
    <property type="match status" value="1"/>
</dbReference>
<dbReference type="EMBL" id="CP060201">
    <property type="protein sequence ID" value="QNH77243.1"/>
    <property type="molecule type" value="Genomic_DNA"/>
</dbReference>
<gene>
    <name evidence="10" type="primary">gspE</name>
    <name evidence="10" type="ORF">GGI48_29025</name>
</gene>
<dbReference type="InterPro" id="IPR027417">
    <property type="entry name" value="P-loop_NTPase"/>
</dbReference>
<feature type="domain" description="Bacterial type II secretion system protein E" evidence="9">
    <location>
        <begin position="306"/>
        <end position="320"/>
    </location>
</feature>
<dbReference type="Gene3D" id="3.30.450.90">
    <property type="match status" value="1"/>
</dbReference>
<dbReference type="Pfam" id="PF00437">
    <property type="entry name" value="T2SSE"/>
    <property type="match status" value="1"/>
</dbReference>
<keyword evidence="2 8" id="KW-0813">Transport</keyword>
<dbReference type="GO" id="GO:0016887">
    <property type="term" value="F:ATP hydrolysis activity"/>
    <property type="evidence" value="ECO:0007669"/>
    <property type="project" value="TreeGrafter"/>
</dbReference>
<dbReference type="PROSITE" id="PS00662">
    <property type="entry name" value="T2SP_E"/>
    <property type="match status" value="1"/>
</dbReference>
<dbReference type="GO" id="GO:0008564">
    <property type="term" value="F:protein-exporting ATPase activity"/>
    <property type="evidence" value="ECO:0007669"/>
    <property type="project" value="UniProtKB-EC"/>
</dbReference>
<dbReference type="Pfam" id="PF22341">
    <property type="entry name" value="GSPE_N1E"/>
    <property type="match status" value="1"/>
</dbReference>
<dbReference type="PANTHER" id="PTHR30258:SF2">
    <property type="entry name" value="COMG OPERON PROTEIN 1"/>
    <property type="match status" value="1"/>
</dbReference>
<evidence type="ECO:0000313" key="10">
    <source>
        <dbReference type="EMBL" id="QNH77243.1"/>
    </source>
</evidence>